<dbReference type="PANTHER" id="PTHR46313">
    <property type="match status" value="1"/>
</dbReference>
<dbReference type="InterPro" id="IPR045892">
    <property type="entry name" value="CrtISO-like"/>
</dbReference>
<dbReference type="EMBL" id="RXYK01000009">
    <property type="protein sequence ID" value="RTY37564.1"/>
    <property type="molecule type" value="Genomic_DNA"/>
</dbReference>
<evidence type="ECO:0000313" key="3">
    <source>
        <dbReference type="Proteomes" id="UP000279908"/>
    </source>
</evidence>
<dbReference type="GO" id="GO:0016116">
    <property type="term" value="P:carotenoid metabolic process"/>
    <property type="evidence" value="ECO:0007669"/>
    <property type="project" value="InterPro"/>
</dbReference>
<dbReference type="InterPro" id="IPR036188">
    <property type="entry name" value="FAD/NAD-bd_sf"/>
</dbReference>
<reference evidence="2 3" key="1">
    <citation type="submission" date="2018-12" db="EMBL/GenBank/DDBJ databases">
        <authorList>
            <person name="Lunina O.N."/>
            <person name="Grouzdev D.S."/>
            <person name="Gorlenko V.M."/>
            <person name="Savvichev A.S."/>
        </authorList>
    </citation>
    <scope>NUCLEOTIDE SEQUENCE [LARGE SCALE GENOMIC DNA]</scope>
    <source>
        <strain evidence="2 3">BrKhr-17</strain>
    </source>
</reference>
<dbReference type="InterPro" id="IPR002937">
    <property type="entry name" value="Amino_oxidase"/>
</dbReference>
<gene>
    <name evidence="2" type="ORF">EKD02_06950</name>
</gene>
<dbReference type="Pfam" id="PF01593">
    <property type="entry name" value="Amino_oxidase"/>
    <property type="match status" value="1"/>
</dbReference>
<evidence type="ECO:0000313" key="2">
    <source>
        <dbReference type="EMBL" id="RTY37564.1"/>
    </source>
</evidence>
<dbReference type="PANTHER" id="PTHR46313:SF3">
    <property type="entry name" value="PROLYCOPENE ISOMERASE, CHLOROPLASTIC"/>
    <property type="match status" value="1"/>
</dbReference>
<dbReference type="GO" id="GO:0016491">
    <property type="term" value="F:oxidoreductase activity"/>
    <property type="evidence" value="ECO:0007669"/>
    <property type="project" value="InterPro"/>
</dbReference>
<name>A0A432AUX7_CHLPH</name>
<accession>A0A432AUX7</accession>
<dbReference type="SUPFAM" id="SSF51905">
    <property type="entry name" value="FAD/NAD(P)-binding domain"/>
    <property type="match status" value="1"/>
</dbReference>
<dbReference type="AlphaFoldDB" id="A0A432AUX7"/>
<comment type="caution">
    <text evidence="2">The sequence shown here is derived from an EMBL/GenBank/DDBJ whole genome shotgun (WGS) entry which is preliminary data.</text>
</comment>
<sequence length="523" mass="56545">MPIQDELLDVLVVGSGIGGLTTAALLQQQGFRVAVFEKNRFPGGSCSSFSRSGYTFDAGASVFYGFAGDGQSGTLNLHEKIFRKLGVTVPTVPDPVQIHYHLPGGFSLAACYDRTLFLERLQAAFPHEREGILKFYAELEDVYDILSSLPAGSLEDIRHLLRVGGSFPLKTAALAVKTFQSMGKRARQHISDPALLHFIDIEAYSWALQDAVSTPLVNAGICLADRHHGGINYPLGGSGSIARGLVEGFQACGGEMRYGTEVSEILVDKGSAMGVRLADGSVVRARAVVSNATVWDTFNRLVDDNRYRIPMDRFIEAPSWFQLYLGVEGSVVPEGMDVHHVLVDDWSRFSDSGGTLYCSVPSLLDPSLAPSGRHCVHAFVTDRADEWAGLEPGSAEYRARKDERTRELLERLESLMPGISAGCELTISATPLTHQRYLNRHNGSYGPLLRPGQNILLKPQNTTPVKNLFATGDSTFPGQGVIAVTYSGVSCASFIAAKFGRPMEPLGSAPEGQDAASSMSISR</sequence>
<proteinExistence type="predicted"/>
<dbReference type="Proteomes" id="UP000279908">
    <property type="component" value="Unassembled WGS sequence"/>
</dbReference>
<feature type="domain" description="Amine oxidase" evidence="1">
    <location>
        <begin position="17"/>
        <end position="492"/>
    </location>
</feature>
<organism evidence="2 3">
    <name type="scientific">Chlorobium phaeovibrioides</name>
    <dbReference type="NCBI Taxonomy" id="1094"/>
    <lineage>
        <taxon>Bacteria</taxon>
        <taxon>Pseudomonadati</taxon>
        <taxon>Chlorobiota</taxon>
        <taxon>Chlorobiia</taxon>
        <taxon>Chlorobiales</taxon>
        <taxon>Chlorobiaceae</taxon>
        <taxon>Chlorobium/Pelodictyon group</taxon>
        <taxon>Chlorobium</taxon>
    </lineage>
</organism>
<dbReference type="RefSeq" id="WP_126384688.1">
    <property type="nucleotide sequence ID" value="NZ_RXYK01000009.1"/>
</dbReference>
<dbReference type="Gene3D" id="3.50.50.60">
    <property type="entry name" value="FAD/NAD(P)-binding domain"/>
    <property type="match status" value="2"/>
</dbReference>
<evidence type="ECO:0000259" key="1">
    <source>
        <dbReference type="Pfam" id="PF01593"/>
    </source>
</evidence>
<protein>
    <submittedName>
        <fullName evidence="2">FAD-dependent oxidoreductase</fullName>
    </submittedName>
</protein>